<dbReference type="SUPFAM" id="SSF57716">
    <property type="entry name" value="Glucocorticoid receptor-like (DNA-binding domain)"/>
    <property type="match status" value="1"/>
</dbReference>
<evidence type="ECO:0000256" key="8">
    <source>
        <dbReference type="SAM" id="MobiDB-lite"/>
    </source>
</evidence>
<evidence type="ECO:0000256" key="6">
    <source>
        <dbReference type="ARBA" id="ARBA00022833"/>
    </source>
</evidence>
<dbReference type="GO" id="GO:0003677">
    <property type="term" value="F:DNA binding"/>
    <property type="evidence" value="ECO:0007669"/>
    <property type="project" value="InterPro"/>
</dbReference>
<proteinExistence type="inferred from homology"/>
<dbReference type="InterPro" id="IPR001510">
    <property type="entry name" value="Znf_PARP"/>
</dbReference>
<dbReference type="PANTHER" id="PTHR45674">
    <property type="entry name" value="DNA LIGASE 1/3 FAMILY MEMBER"/>
    <property type="match status" value="1"/>
</dbReference>
<dbReference type="SUPFAM" id="SSF117018">
    <property type="entry name" value="ATP-dependent DNA ligase DNA-binding domain"/>
    <property type="match status" value="1"/>
</dbReference>
<gene>
    <name evidence="10" type="ORF">AMK59_1280</name>
</gene>
<organism evidence="10 11">
    <name type="scientific">Oryctes borbonicus</name>
    <dbReference type="NCBI Taxonomy" id="1629725"/>
    <lineage>
        <taxon>Eukaryota</taxon>
        <taxon>Metazoa</taxon>
        <taxon>Ecdysozoa</taxon>
        <taxon>Arthropoda</taxon>
        <taxon>Hexapoda</taxon>
        <taxon>Insecta</taxon>
        <taxon>Pterygota</taxon>
        <taxon>Neoptera</taxon>
        <taxon>Endopterygota</taxon>
        <taxon>Coleoptera</taxon>
        <taxon>Polyphaga</taxon>
        <taxon>Scarabaeiformia</taxon>
        <taxon>Scarabaeidae</taxon>
        <taxon>Dynastinae</taxon>
        <taxon>Oryctes</taxon>
    </lineage>
</organism>
<dbReference type="InterPro" id="IPR036957">
    <property type="entry name" value="Znf_PARP_sf"/>
</dbReference>
<dbReference type="Proteomes" id="UP000051574">
    <property type="component" value="Unassembled WGS sequence"/>
</dbReference>
<dbReference type="SMART" id="SM01336">
    <property type="entry name" value="zf-PARP"/>
    <property type="match status" value="1"/>
</dbReference>
<dbReference type="GO" id="GO:0003910">
    <property type="term" value="F:DNA ligase (ATP) activity"/>
    <property type="evidence" value="ECO:0007669"/>
    <property type="project" value="InterPro"/>
</dbReference>
<dbReference type="AlphaFoldDB" id="A0A0T6BB94"/>
<evidence type="ECO:0000256" key="3">
    <source>
        <dbReference type="ARBA" id="ARBA00022598"/>
    </source>
</evidence>
<protein>
    <recommendedName>
        <fullName evidence="9">PARP-type domain-containing protein</fullName>
    </recommendedName>
</protein>
<evidence type="ECO:0000256" key="4">
    <source>
        <dbReference type="ARBA" id="ARBA00022723"/>
    </source>
</evidence>
<evidence type="ECO:0000256" key="5">
    <source>
        <dbReference type="ARBA" id="ARBA00022771"/>
    </source>
</evidence>
<dbReference type="InterPro" id="IPR036599">
    <property type="entry name" value="DNA_ligase_N_sf"/>
</dbReference>
<reference evidence="10 11" key="1">
    <citation type="submission" date="2015-09" db="EMBL/GenBank/DDBJ databases">
        <title>Draft genome of the scarab beetle Oryctes borbonicus.</title>
        <authorList>
            <person name="Meyer J.M."/>
            <person name="Markov G.V."/>
            <person name="Baskaran P."/>
            <person name="Herrmann M."/>
            <person name="Sommer R.J."/>
            <person name="Roedelsperger C."/>
        </authorList>
    </citation>
    <scope>NUCLEOTIDE SEQUENCE [LARGE SCALE GENOMIC DNA]</scope>
    <source>
        <strain evidence="10">OB123</strain>
        <tissue evidence="10">Whole animal</tissue>
    </source>
</reference>
<accession>A0A0T6BB94</accession>
<dbReference type="GO" id="GO:0006302">
    <property type="term" value="P:double-strand break repair"/>
    <property type="evidence" value="ECO:0007669"/>
    <property type="project" value="TreeGrafter"/>
</dbReference>
<dbReference type="EMBL" id="LJIG01002360">
    <property type="protein sequence ID" value="KRT84580.1"/>
    <property type="molecule type" value="Genomic_DNA"/>
</dbReference>
<dbReference type="GO" id="GO:0006310">
    <property type="term" value="P:DNA recombination"/>
    <property type="evidence" value="ECO:0007669"/>
    <property type="project" value="InterPro"/>
</dbReference>
<evidence type="ECO:0000256" key="7">
    <source>
        <dbReference type="ARBA" id="ARBA00023242"/>
    </source>
</evidence>
<keyword evidence="7" id="KW-0539">Nucleus</keyword>
<comment type="similarity">
    <text evidence="2">Belongs to the ATP-dependent DNA ligase family.</text>
</comment>
<dbReference type="Pfam" id="PF00645">
    <property type="entry name" value="zf-PARP"/>
    <property type="match status" value="1"/>
</dbReference>
<keyword evidence="6" id="KW-0862">Zinc</keyword>
<dbReference type="Pfam" id="PF04675">
    <property type="entry name" value="DNA_ligase_A_N"/>
    <property type="match status" value="1"/>
</dbReference>
<keyword evidence="3" id="KW-0436">Ligase</keyword>
<comment type="subcellular location">
    <subcellularLocation>
        <location evidence="1">Nucleus</location>
    </subcellularLocation>
</comment>
<dbReference type="GO" id="GO:0006273">
    <property type="term" value="P:lagging strand elongation"/>
    <property type="evidence" value="ECO:0007669"/>
    <property type="project" value="TreeGrafter"/>
</dbReference>
<evidence type="ECO:0000259" key="9">
    <source>
        <dbReference type="PROSITE" id="PS50064"/>
    </source>
</evidence>
<feature type="compositionally biased region" description="Basic and acidic residues" evidence="8">
    <location>
        <begin position="95"/>
        <end position="106"/>
    </location>
</feature>
<name>A0A0T6BB94_9SCAR</name>
<dbReference type="OrthoDB" id="206088at2759"/>
<dbReference type="GO" id="GO:0070421">
    <property type="term" value="C:DNA ligase III-XRCC1 complex"/>
    <property type="evidence" value="ECO:0007669"/>
    <property type="project" value="TreeGrafter"/>
</dbReference>
<dbReference type="PROSITE" id="PS50064">
    <property type="entry name" value="ZF_PARP_2"/>
    <property type="match status" value="1"/>
</dbReference>
<evidence type="ECO:0000256" key="1">
    <source>
        <dbReference type="ARBA" id="ARBA00004123"/>
    </source>
</evidence>
<feature type="domain" description="PARP-type" evidence="9">
    <location>
        <begin position="13"/>
        <end position="103"/>
    </location>
</feature>
<sequence length="363" mass="41179">MGDEEAQSEEKIFIVERAKNNRAGCKHCKQKCASGEIRFVKLTHNPFAEGKMRNCYHIDCMLEIFLKQRPTTKRIQTSDDLDGFDELSDEDRKMVEGKLSESEGNIRKKYNLTDTPKKPQTPKPVKKPEIECQADVAGGSDMARDAGKDGLFREFRRLVADITNESSYLKKTAIVAKLFTHGTDEIEFRGDIKLWCRLLLPGVVKRTYNLQSKQLVKLFNKIFGTNHADMLEHLGGGDVSETIQHFFTLSKTCKPASKSLLTLDIVDDFLEELAKLTKEEERIQHFKKIVSQCTPNDLKIIIRLIKGDLKMNAGAKHILDGIHSDAYQVFQSSRDIDAVIDKCIGQTGSFHVILFCFVFAWAT</sequence>
<keyword evidence="5" id="KW-0863">Zinc-finger</keyword>
<evidence type="ECO:0000256" key="2">
    <source>
        <dbReference type="ARBA" id="ARBA00007572"/>
    </source>
</evidence>
<dbReference type="InterPro" id="IPR012308">
    <property type="entry name" value="DNA_ligase_ATP-dep_N"/>
</dbReference>
<evidence type="ECO:0000313" key="11">
    <source>
        <dbReference type="Proteomes" id="UP000051574"/>
    </source>
</evidence>
<comment type="caution">
    <text evidence="10">The sequence shown here is derived from an EMBL/GenBank/DDBJ whole genome shotgun (WGS) entry which is preliminary data.</text>
</comment>
<dbReference type="GO" id="GO:0008270">
    <property type="term" value="F:zinc ion binding"/>
    <property type="evidence" value="ECO:0007669"/>
    <property type="project" value="UniProtKB-KW"/>
</dbReference>
<dbReference type="Gene3D" id="3.30.1740.10">
    <property type="entry name" value="Zinc finger, PARP-type"/>
    <property type="match status" value="1"/>
</dbReference>
<feature type="region of interest" description="Disordered" evidence="8">
    <location>
        <begin position="95"/>
        <end position="128"/>
    </location>
</feature>
<evidence type="ECO:0000313" key="10">
    <source>
        <dbReference type="EMBL" id="KRT84580.1"/>
    </source>
</evidence>
<dbReference type="InterPro" id="IPR050191">
    <property type="entry name" value="ATP-dep_DNA_ligase"/>
</dbReference>
<dbReference type="PANTHER" id="PTHR45674:SF9">
    <property type="entry name" value="DNA LIGASE 3"/>
    <property type="match status" value="1"/>
</dbReference>
<dbReference type="Gene3D" id="1.10.3260.10">
    <property type="entry name" value="DNA ligase, ATP-dependent, N-terminal domain"/>
    <property type="match status" value="1"/>
</dbReference>
<keyword evidence="4" id="KW-0479">Metal-binding</keyword>
<keyword evidence="11" id="KW-1185">Reference proteome</keyword>
<dbReference type="FunFam" id="1.10.3260.10:FF:000002">
    <property type="entry name" value="DNA ligase"/>
    <property type="match status" value="1"/>
</dbReference>